<evidence type="ECO:0000313" key="6">
    <source>
        <dbReference type="Proteomes" id="UP000304912"/>
    </source>
</evidence>
<dbReference type="SUPFAM" id="SSF56219">
    <property type="entry name" value="DNase I-like"/>
    <property type="match status" value="1"/>
</dbReference>
<dbReference type="InterPro" id="IPR007346">
    <property type="entry name" value="Endonuclease-I"/>
</dbReference>
<dbReference type="RefSeq" id="WP_139757319.1">
    <property type="nucleotide sequence ID" value="NZ_CP039852.1"/>
</dbReference>
<dbReference type="SUPFAM" id="SSF54060">
    <property type="entry name" value="His-Me finger endonucleases"/>
    <property type="match status" value="1"/>
</dbReference>
<evidence type="ECO:0000313" key="5">
    <source>
        <dbReference type="EMBL" id="QCZ94582.1"/>
    </source>
</evidence>
<dbReference type="OrthoDB" id="9800417at2"/>
<keyword evidence="5" id="KW-0540">Nuclease</keyword>
<evidence type="ECO:0000256" key="2">
    <source>
        <dbReference type="SAM" id="MobiDB-lite"/>
    </source>
</evidence>
<feature type="signal peptide" evidence="3">
    <location>
        <begin position="1"/>
        <end position="19"/>
    </location>
</feature>
<dbReference type="PROSITE" id="PS00018">
    <property type="entry name" value="EF_HAND_1"/>
    <property type="match status" value="2"/>
</dbReference>
<feature type="chain" id="PRO_5022890078" evidence="3">
    <location>
        <begin position="20"/>
        <end position="1472"/>
    </location>
</feature>
<dbReference type="PANTHER" id="PTHR42834">
    <property type="entry name" value="ENDONUCLEASE/EXONUCLEASE/PHOSPHATASE FAMILY PROTEIN (AFU_ORTHOLOGUE AFUA_3G09210)"/>
    <property type="match status" value="1"/>
</dbReference>
<evidence type="ECO:0000256" key="1">
    <source>
        <dbReference type="ARBA" id="ARBA00006429"/>
    </source>
</evidence>
<dbReference type="SUPFAM" id="SSF63446">
    <property type="entry name" value="Type I dockerin domain"/>
    <property type="match status" value="1"/>
</dbReference>
<evidence type="ECO:0000256" key="3">
    <source>
        <dbReference type="SAM" id="SignalP"/>
    </source>
</evidence>
<dbReference type="GO" id="GO:0004519">
    <property type="term" value="F:endonuclease activity"/>
    <property type="evidence" value="ECO:0007669"/>
    <property type="project" value="UniProtKB-KW"/>
</dbReference>
<dbReference type="CDD" id="cd04486">
    <property type="entry name" value="YhcR_OBF_like"/>
    <property type="match status" value="1"/>
</dbReference>
<dbReference type="Pfam" id="PF04231">
    <property type="entry name" value="Endonuclease_1"/>
    <property type="match status" value="1"/>
</dbReference>
<dbReference type="Pfam" id="PF00932">
    <property type="entry name" value="LTD"/>
    <property type="match status" value="2"/>
</dbReference>
<dbReference type="InterPro" id="IPR036439">
    <property type="entry name" value="Dockerin_dom_sf"/>
</dbReference>
<feature type="region of interest" description="Disordered" evidence="2">
    <location>
        <begin position="287"/>
        <end position="313"/>
    </location>
</feature>
<dbReference type="Gene3D" id="1.10.1330.10">
    <property type="entry name" value="Dockerin domain"/>
    <property type="match status" value="1"/>
</dbReference>
<dbReference type="InterPro" id="IPR001322">
    <property type="entry name" value="Lamin_tail_dom"/>
</dbReference>
<dbReference type="Pfam" id="PF03372">
    <property type="entry name" value="Exo_endo_phos"/>
    <property type="match status" value="1"/>
</dbReference>
<dbReference type="InterPro" id="IPR005135">
    <property type="entry name" value="Endo/exonuclease/phosphatase"/>
</dbReference>
<keyword evidence="5" id="KW-0378">Hydrolase</keyword>
<dbReference type="GO" id="GO:0000272">
    <property type="term" value="P:polysaccharide catabolic process"/>
    <property type="evidence" value="ECO:0007669"/>
    <property type="project" value="InterPro"/>
</dbReference>
<organism evidence="5 6">
    <name type="scientific">Salinimonas iocasae</name>
    <dbReference type="NCBI Taxonomy" id="2572577"/>
    <lineage>
        <taxon>Bacteria</taxon>
        <taxon>Pseudomonadati</taxon>
        <taxon>Pseudomonadota</taxon>
        <taxon>Gammaproteobacteria</taxon>
        <taxon>Alteromonadales</taxon>
        <taxon>Alteromonadaceae</taxon>
        <taxon>Alteromonas/Salinimonas group</taxon>
        <taxon>Salinimonas</taxon>
    </lineage>
</organism>
<dbReference type="EMBL" id="CP039852">
    <property type="protein sequence ID" value="QCZ94582.1"/>
    <property type="molecule type" value="Genomic_DNA"/>
</dbReference>
<keyword evidence="6" id="KW-1185">Reference proteome</keyword>
<dbReference type="Pfam" id="PF00404">
    <property type="entry name" value="Dockerin_1"/>
    <property type="match status" value="1"/>
</dbReference>
<dbReference type="CDD" id="cd10283">
    <property type="entry name" value="MnuA_DNase1-like"/>
    <property type="match status" value="1"/>
</dbReference>
<feature type="compositionally biased region" description="Polar residues" evidence="2">
    <location>
        <begin position="287"/>
        <end position="299"/>
    </location>
</feature>
<evidence type="ECO:0000259" key="4">
    <source>
        <dbReference type="PROSITE" id="PS51841"/>
    </source>
</evidence>
<dbReference type="InterPro" id="IPR036691">
    <property type="entry name" value="Endo/exonu/phosph_ase_sf"/>
</dbReference>
<dbReference type="NCBIfam" id="NF033681">
    <property type="entry name" value="ExeM_NucH_DNase"/>
    <property type="match status" value="1"/>
</dbReference>
<dbReference type="PROSITE" id="PS51841">
    <property type="entry name" value="LTD"/>
    <property type="match status" value="2"/>
</dbReference>
<sequence length="1472" mass="158133">MKKSTLLPLALCLSTPVSADVLISQYVEGSSYNKALELYNTTSQPLSLTGYTLSVYSNGQTDASAIITLEGTVDANATWVIADNRSDTALSQFAQQLTSQNLFNGDDAVVLTKDGVVVDSLGQVGFRPDPQWGTSPVSTKDNTLVRKPTVHTGDTDPFDVFAPAQEYTGLAKDDFSGLGEHTLSDDAEPGDSDGIPEGVCTNCPALDKVADAATFDAAAYYAAVQSQIEAGYDMATIRATLSDVIAADQRQLTYSQVWSALTATDQDPANPDNIILFYSNRSLAKSSNGSGAASTNPDNWNREHSWPKSHGFSSSATEAYTDIQHLRPTDISVNASRGNLDFDFSDSPLAEAPDNRIDGDSFEPRDDIKGDVARMMMYMDVRYEGMGNDITPDLSLVNRITDSGSPELGKLCTMIEWHNADPVDASELTRQHAIYEYQGNRNPFVDNPDWVSMFYDADSCDDSTPSEPEEPVEPELPTAAPLVLSAVFDGPLSGGVPKGIELYVAQDIADLSVCGVGSANNGNGSSGEEFVFPSVSVNAGEYLYIASESTGFTNFFGFAPDYTSGAMSINGDDAIEVFCNGDRIDLYGETDVDGSGQAWEYADSFAYRTAGVPDGEFSADDWMIPGKDTLDGQADNATAVTPIPVGTYSLSPAQPFFSEYVEGGSYNKALEIVNLGSATLSLADYAVQIFANGSENGNSPITLSGDLAPGDVFVLANNQSDAPVTSVADMLTSQVSFNGDDAVVLLHNGEIIDAIGQIGVRTEWGSGDTSTKDNTLRRKSSVSTGDANAYDAFDPAVQWDGFAKNTFDGLGQYGNGDNGGDPEQPSTCYAPATLIHEVQGDSFSSPLAGQTVEVEAVITHITPDLSGFFIQEEDQDADTNPATSEGVFVYAPGDNSALMAGDVVRFTASVSERYGRTQLSVQSTPQVCGTDSVSAVTLSLPVNDEADFEAVEGMLISNQSDWVINNVYSYSQYGEVTVSSERLFIPTQLFAPDSEQADALAAANARDMLIIDDNADGSGNSQYLLGAGGIDPYNPIRLGDKVSQVVGVMDYGFSNYRVRPLGLVDVVKENARTDEPELVEGNLTLASFNVLNLFNGNGQGEGFPTSRGADTVAEYERQLEKIVSAMLELDADAIGLMEIENDGFGPLSMIAQLTDALNQQTGADVYAFVDAGVETIGTDDITTGLLYRKDRVAPVGSAKILTPQNSISDENGPLFTDRNRPALTQRFTHKDTNREFVISVNHLKSKGSSCGAGDDDPLAGNCDVTRTRAAIALNTWLEAQYADVSKVIMGDMNAYAQENPITYLTSSGYTNTLEQVDGKKVYTYTFRGESGTLDYQLVSGTMKEALTDATAWHINADEMPAVDYNSEYKPDAWLNTLLYRASDHDPVVTSFNLTLLGDMDGDGDVDTSDFRLFIKAVLFKQPVDPELDLNNDGRVNNKDVRFFRDLCTRKGCKREDRGRGRAKVSSLRSLFN</sequence>
<dbReference type="GO" id="GO:0004553">
    <property type="term" value="F:hydrolase activity, hydrolyzing O-glycosyl compounds"/>
    <property type="evidence" value="ECO:0007669"/>
    <property type="project" value="InterPro"/>
</dbReference>
<dbReference type="InterPro" id="IPR044925">
    <property type="entry name" value="His-Me_finger_sf"/>
</dbReference>
<gene>
    <name evidence="5" type="ORF">FBQ74_14390</name>
</gene>
<reference evidence="5 6" key="1">
    <citation type="submission" date="2019-04" db="EMBL/GenBank/DDBJ databases">
        <title>Salinimonas iocasae sp. nov., a halophilic bacterium isolated from the outer tube casing of tubeworms in Okinawa Trough.</title>
        <authorList>
            <person name="Zhang H."/>
            <person name="Wang H."/>
            <person name="Li C."/>
        </authorList>
    </citation>
    <scope>NUCLEOTIDE SEQUENCE [LARGE SCALE GENOMIC DNA]</scope>
    <source>
        <strain evidence="5 6">KX18D6</strain>
    </source>
</reference>
<keyword evidence="3" id="KW-0732">Signal</keyword>
<accession>A0A5B7YFN0</accession>
<keyword evidence="5" id="KW-0255">Endonuclease</keyword>
<dbReference type="InterPro" id="IPR002105">
    <property type="entry name" value="Dockerin_1_rpt"/>
</dbReference>
<proteinExistence type="inferred from homology"/>
<dbReference type="InterPro" id="IPR047971">
    <property type="entry name" value="ExeM-like"/>
</dbReference>
<comment type="similarity">
    <text evidence="1">Belongs to the EndA/NucM nuclease family.</text>
</comment>
<dbReference type="Gene3D" id="3.60.10.10">
    <property type="entry name" value="Endonuclease/exonuclease/phosphatase"/>
    <property type="match status" value="1"/>
</dbReference>
<dbReference type="Proteomes" id="UP000304912">
    <property type="component" value="Chromosome"/>
</dbReference>
<dbReference type="InterPro" id="IPR018247">
    <property type="entry name" value="EF_Hand_1_Ca_BS"/>
</dbReference>
<dbReference type="PANTHER" id="PTHR42834:SF1">
    <property type="entry name" value="ENDONUCLEASE_EXONUCLEASE_PHOSPHATASE FAMILY PROTEIN (AFU_ORTHOLOGUE AFUA_3G09210)"/>
    <property type="match status" value="1"/>
</dbReference>
<name>A0A5B7YFN0_9ALTE</name>
<protein>
    <submittedName>
        <fullName evidence="5">ExeM/NucH family extracellular endonuclease</fullName>
    </submittedName>
</protein>
<dbReference type="KEGG" id="salk:FBQ74_14390"/>
<feature type="domain" description="LTD" evidence="4">
    <location>
        <begin position="649"/>
        <end position="759"/>
    </location>
</feature>
<feature type="domain" description="LTD" evidence="4">
    <location>
        <begin position="15"/>
        <end position="125"/>
    </location>
</feature>